<evidence type="ECO:0000256" key="3">
    <source>
        <dbReference type="ARBA" id="ARBA00022576"/>
    </source>
</evidence>
<comment type="cofactor">
    <cofactor evidence="1">
        <name>pyridoxal 5'-phosphate</name>
        <dbReference type="ChEBI" id="CHEBI:597326"/>
    </cofactor>
</comment>
<dbReference type="Gene3D" id="1.10.287.1970">
    <property type="match status" value="1"/>
</dbReference>
<evidence type="ECO:0000256" key="4">
    <source>
        <dbReference type="ARBA" id="ARBA00022679"/>
    </source>
</evidence>
<organism evidence="12 13">
    <name type="scientific">Naematelia encephala</name>
    <dbReference type="NCBI Taxonomy" id="71784"/>
    <lineage>
        <taxon>Eukaryota</taxon>
        <taxon>Fungi</taxon>
        <taxon>Dikarya</taxon>
        <taxon>Basidiomycota</taxon>
        <taxon>Agaricomycotina</taxon>
        <taxon>Tremellomycetes</taxon>
        <taxon>Tremellales</taxon>
        <taxon>Naemateliaceae</taxon>
        <taxon>Naematelia</taxon>
    </lineage>
</organism>
<dbReference type="InterPro" id="IPR015421">
    <property type="entry name" value="PyrdxlP-dep_Trfase_major"/>
</dbReference>
<keyword evidence="3" id="KW-0032">Aminotransferase</keyword>
<evidence type="ECO:0000313" key="13">
    <source>
        <dbReference type="Proteomes" id="UP000193986"/>
    </source>
</evidence>
<evidence type="ECO:0000313" key="12">
    <source>
        <dbReference type="EMBL" id="ORY32132.1"/>
    </source>
</evidence>
<evidence type="ECO:0000256" key="9">
    <source>
        <dbReference type="ARBA" id="ARBA00080525"/>
    </source>
</evidence>
<dbReference type="UniPathway" id="UPA00528">
    <property type="reaction ID" value="UER00586"/>
</dbReference>
<accession>A0A1Y2BBC0</accession>
<evidence type="ECO:0000256" key="8">
    <source>
        <dbReference type="ARBA" id="ARBA00078532"/>
    </source>
</evidence>
<evidence type="ECO:0000256" key="1">
    <source>
        <dbReference type="ARBA" id="ARBA00001933"/>
    </source>
</evidence>
<evidence type="ECO:0000256" key="2">
    <source>
        <dbReference type="ARBA" id="ARBA00011738"/>
    </source>
</evidence>
<sequence length="551" mass="60557">MVYPSPSVIARHCRQFVRPSSHAIRQPLHRGSFHTTSSTYIQSTSNSYNQTPSSTTDNTTTNNSNMPPVNPVLTLDTINPTILDVHYAVRGELALKADKYAHDLAATGGAKPALPFDKVVTANIGNPQQRGLDQVPITYWRQVISLLEYPDLLTTHLEIAKQIYPADVLDRARSLHAEIGSTGAYTHSKGVLAIRKRVAKFIQERDGFPADPESIYLTAGASAGVSSILSIALRKDEGCLIPIPQYPLYTATLAYISAKPLPYYLIEEDGWGLNHDTLVSAISKAKEAGTPVKALVIINPGNPTGGCLSHEAIEQIIQLCYEERILLLADEVYQANIFDPEYRPFVSFKKALKSMPEEIANGVELVSFHSISKGNSGECGRRGGYFECVNISDEVMEQIYKMASVNLCPLYLIGVDLLVSPPQPGSESYEIWKKETSTTHSNLARRSAYMAERFNALPGMSCQPAEGAMYLFPRIDMPKKAIEEAEKRGKEADVMYALDLLDATGICSVAGSGFGQEPGTYHIRVTALCPGVEEYVGKIETFHKEFMNTWA</sequence>
<dbReference type="InterPro" id="IPR015422">
    <property type="entry name" value="PyrdxlP-dep_Trfase_small"/>
</dbReference>
<dbReference type="GO" id="GO:0008483">
    <property type="term" value="F:transaminase activity"/>
    <property type="evidence" value="ECO:0007669"/>
    <property type="project" value="UniProtKB-KW"/>
</dbReference>
<dbReference type="FunFam" id="3.40.640.10:FF:000012">
    <property type="entry name" value="alanine aminotransferase 2"/>
    <property type="match status" value="1"/>
</dbReference>
<dbReference type="Proteomes" id="UP000193986">
    <property type="component" value="Unassembled WGS sequence"/>
</dbReference>
<dbReference type="Gene3D" id="3.40.640.10">
    <property type="entry name" value="Type I PLP-dependent aspartate aminotransferase-like (Major domain)"/>
    <property type="match status" value="1"/>
</dbReference>
<dbReference type="FunFam" id="1.10.287.1970:FF:000001">
    <property type="entry name" value="Alanine aminotransferase 2"/>
    <property type="match status" value="1"/>
</dbReference>
<feature type="compositionally biased region" description="Low complexity" evidence="10">
    <location>
        <begin position="49"/>
        <end position="67"/>
    </location>
</feature>
<evidence type="ECO:0000256" key="7">
    <source>
        <dbReference type="ARBA" id="ARBA00077894"/>
    </source>
</evidence>
<dbReference type="PANTHER" id="PTHR11751">
    <property type="entry name" value="ALANINE AMINOTRANSFERASE"/>
    <property type="match status" value="1"/>
</dbReference>
<comment type="subunit">
    <text evidence="2">Homodimer.</text>
</comment>
<dbReference type="OrthoDB" id="1732682at2759"/>
<feature type="compositionally biased region" description="Polar residues" evidence="10">
    <location>
        <begin position="33"/>
        <end position="48"/>
    </location>
</feature>
<keyword evidence="5" id="KW-0663">Pyridoxal phosphate</keyword>
<gene>
    <name evidence="12" type="ORF">BCR39DRAFT_524252</name>
</gene>
<dbReference type="STRING" id="71784.A0A1Y2BBC0"/>
<evidence type="ECO:0000256" key="6">
    <source>
        <dbReference type="ARBA" id="ARBA00025785"/>
    </source>
</evidence>
<evidence type="ECO:0000256" key="5">
    <source>
        <dbReference type="ARBA" id="ARBA00022898"/>
    </source>
</evidence>
<protein>
    <recommendedName>
        <fullName evidence="7">Glutamate pyruvate transaminase</fullName>
    </recommendedName>
    <alternativeName>
        <fullName evidence="8">Glutamic--alanine transaminase</fullName>
    </alternativeName>
    <alternativeName>
        <fullName evidence="9">Glutamic--pyruvic transaminase</fullName>
    </alternativeName>
</protein>
<dbReference type="AlphaFoldDB" id="A0A1Y2BBC0"/>
<keyword evidence="4" id="KW-0808">Transferase</keyword>
<evidence type="ECO:0000259" key="11">
    <source>
        <dbReference type="Pfam" id="PF00155"/>
    </source>
</evidence>
<comment type="caution">
    <text evidence="12">The sequence shown here is derived from an EMBL/GenBank/DDBJ whole genome shotgun (WGS) entry which is preliminary data.</text>
</comment>
<dbReference type="FunFam" id="3.90.1150.10:FF:000151">
    <property type="entry name" value="Alanine aminotransferase 2"/>
    <property type="match status" value="1"/>
</dbReference>
<dbReference type="InParanoid" id="A0A1Y2BBC0"/>
<dbReference type="GO" id="GO:0030170">
    <property type="term" value="F:pyridoxal phosphate binding"/>
    <property type="evidence" value="ECO:0007669"/>
    <property type="project" value="InterPro"/>
</dbReference>
<dbReference type="CDD" id="cd00609">
    <property type="entry name" value="AAT_like"/>
    <property type="match status" value="1"/>
</dbReference>
<dbReference type="PANTHER" id="PTHR11751:SF29">
    <property type="entry name" value="ALANINE TRANSAMINASE"/>
    <property type="match status" value="1"/>
</dbReference>
<comment type="similarity">
    <text evidence="6">Belongs to the class-I pyridoxal-phosphate-dependent aminotransferase family. Alanine aminotransferase subfamily.</text>
</comment>
<dbReference type="GO" id="GO:0042853">
    <property type="term" value="P:L-alanine catabolic process"/>
    <property type="evidence" value="ECO:0007669"/>
    <property type="project" value="UniProtKB-UniPathway"/>
</dbReference>
<keyword evidence="13" id="KW-1185">Reference proteome</keyword>
<dbReference type="FunCoup" id="A0A1Y2BBC0">
    <property type="interactions" value="184"/>
</dbReference>
<dbReference type="InterPro" id="IPR004839">
    <property type="entry name" value="Aminotransferase_I/II_large"/>
</dbReference>
<feature type="domain" description="Aminotransferase class I/classII large" evidence="11">
    <location>
        <begin position="167"/>
        <end position="527"/>
    </location>
</feature>
<proteinExistence type="inferred from homology"/>
<dbReference type="EMBL" id="MCFC01000011">
    <property type="protein sequence ID" value="ORY32132.1"/>
    <property type="molecule type" value="Genomic_DNA"/>
</dbReference>
<dbReference type="Pfam" id="PF00155">
    <property type="entry name" value="Aminotran_1_2"/>
    <property type="match status" value="1"/>
</dbReference>
<name>A0A1Y2BBC0_9TREE</name>
<feature type="region of interest" description="Disordered" evidence="10">
    <location>
        <begin position="24"/>
        <end position="68"/>
    </location>
</feature>
<evidence type="ECO:0000256" key="10">
    <source>
        <dbReference type="SAM" id="MobiDB-lite"/>
    </source>
</evidence>
<dbReference type="Gene3D" id="3.90.1150.10">
    <property type="entry name" value="Aspartate Aminotransferase, domain 1"/>
    <property type="match status" value="1"/>
</dbReference>
<dbReference type="InterPro" id="IPR045088">
    <property type="entry name" value="ALAT1/2-like"/>
</dbReference>
<dbReference type="SUPFAM" id="SSF53383">
    <property type="entry name" value="PLP-dependent transferases"/>
    <property type="match status" value="1"/>
</dbReference>
<reference evidence="12 13" key="1">
    <citation type="submission" date="2016-07" db="EMBL/GenBank/DDBJ databases">
        <title>Pervasive Adenine N6-methylation of Active Genes in Fungi.</title>
        <authorList>
            <consortium name="DOE Joint Genome Institute"/>
            <person name="Mondo S.J."/>
            <person name="Dannebaum R.O."/>
            <person name="Kuo R.C."/>
            <person name="Labutti K."/>
            <person name="Haridas S."/>
            <person name="Kuo A."/>
            <person name="Salamov A."/>
            <person name="Ahrendt S.R."/>
            <person name="Lipzen A."/>
            <person name="Sullivan W."/>
            <person name="Andreopoulos W.B."/>
            <person name="Clum A."/>
            <person name="Lindquist E."/>
            <person name="Daum C."/>
            <person name="Ramamoorthy G.K."/>
            <person name="Gryganskyi A."/>
            <person name="Culley D."/>
            <person name="Magnuson J.K."/>
            <person name="James T.Y."/>
            <person name="O'Malley M.A."/>
            <person name="Stajich J.E."/>
            <person name="Spatafora J.W."/>
            <person name="Visel A."/>
            <person name="Grigoriev I.V."/>
        </authorList>
    </citation>
    <scope>NUCLEOTIDE SEQUENCE [LARGE SCALE GENOMIC DNA]</scope>
    <source>
        <strain evidence="12 13">68-887.2</strain>
    </source>
</reference>
<dbReference type="InterPro" id="IPR015424">
    <property type="entry name" value="PyrdxlP-dep_Trfase"/>
</dbReference>